<accession>A0AAQ3SCP8</accession>
<organism evidence="2 3">
    <name type="scientific">Vigna mungo</name>
    <name type="common">Black gram</name>
    <name type="synonym">Phaseolus mungo</name>
    <dbReference type="NCBI Taxonomy" id="3915"/>
    <lineage>
        <taxon>Eukaryota</taxon>
        <taxon>Viridiplantae</taxon>
        <taxon>Streptophyta</taxon>
        <taxon>Embryophyta</taxon>
        <taxon>Tracheophyta</taxon>
        <taxon>Spermatophyta</taxon>
        <taxon>Magnoliopsida</taxon>
        <taxon>eudicotyledons</taxon>
        <taxon>Gunneridae</taxon>
        <taxon>Pentapetalae</taxon>
        <taxon>rosids</taxon>
        <taxon>fabids</taxon>
        <taxon>Fabales</taxon>
        <taxon>Fabaceae</taxon>
        <taxon>Papilionoideae</taxon>
        <taxon>50 kb inversion clade</taxon>
        <taxon>NPAAA clade</taxon>
        <taxon>indigoferoid/millettioid clade</taxon>
        <taxon>Phaseoleae</taxon>
        <taxon>Vigna</taxon>
    </lineage>
</organism>
<keyword evidence="3" id="KW-1185">Reference proteome</keyword>
<protein>
    <submittedName>
        <fullName evidence="2">Uncharacterized protein</fullName>
    </submittedName>
</protein>
<evidence type="ECO:0000313" key="2">
    <source>
        <dbReference type="EMBL" id="WVZ24633.1"/>
    </source>
</evidence>
<reference evidence="2 3" key="1">
    <citation type="journal article" date="2023" name="Life. Sci Alliance">
        <title>Evolutionary insights into 3D genome organization and epigenetic landscape of Vigna mungo.</title>
        <authorList>
            <person name="Junaid A."/>
            <person name="Singh B."/>
            <person name="Bhatia S."/>
        </authorList>
    </citation>
    <scope>NUCLEOTIDE SEQUENCE [LARGE SCALE GENOMIC DNA]</scope>
    <source>
        <strain evidence="2">Urdbean</strain>
    </source>
</reference>
<evidence type="ECO:0000256" key="1">
    <source>
        <dbReference type="SAM" id="MobiDB-lite"/>
    </source>
</evidence>
<feature type="region of interest" description="Disordered" evidence="1">
    <location>
        <begin position="238"/>
        <end position="258"/>
    </location>
</feature>
<dbReference type="Proteomes" id="UP001374535">
    <property type="component" value="Chromosome 1"/>
</dbReference>
<sequence length="295" mass="31154">MISNTQGKKKVERDDHTTARGGAVFTLTVIIRVRVRATLGVARVAFGEVNLCPGGGTTVGLEPLDGTGETILALGGTQVTGALRHTLKIPISAGPEGLVSPIGRLQIRQHSVPPSQRVRGQPNGGSTFLGHHRLVLHPDKRRIVVLHETALELQRAAAGGEAERAELSDRTRHAARTLVVVEVAAALEEAVDGVGGGGGKGEVVIVGEGGRVDERGEERVDGALVGRTRRVLGLGATAEDEGVDGGGRGGCEDGEDEEEKETMHGWVWHGACVEAKRGVVFWRECCYCYGEGCFR</sequence>
<name>A0AAQ3SCP8_VIGMU</name>
<gene>
    <name evidence="2" type="ORF">V8G54_003177</name>
</gene>
<evidence type="ECO:0000313" key="3">
    <source>
        <dbReference type="Proteomes" id="UP001374535"/>
    </source>
</evidence>
<proteinExistence type="predicted"/>
<dbReference type="EMBL" id="CP144700">
    <property type="protein sequence ID" value="WVZ24633.1"/>
    <property type="molecule type" value="Genomic_DNA"/>
</dbReference>
<dbReference type="AlphaFoldDB" id="A0AAQ3SCP8"/>